<evidence type="ECO:0000256" key="2">
    <source>
        <dbReference type="SAM" id="MobiDB-lite"/>
    </source>
</evidence>
<organism evidence="3 4">
    <name type="scientific">Eimeria brunetti</name>
    <dbReference type="NCBI Taxonomy" id="51314"/>
    <lineage>
        <taxon>Eukaryota</taxon>
        <taxon>Sar</taxon>
        <taxon>Alveolata</taxon>
        <taxon>Apicomplexa</taxon>
        <taxon>Conoidasida</taxon>
        <taxon>Coccidia</taxon>
        <taxon>Eucoccidiorida</taxon>
        <taxon>Eimeriorina</taxon>
        <taxon>Eimeriidae</taxon>
        <taxon>Eimeria</taxon>
    </lineage>
</organism>
<feature type="region of interest" description="Disordered" evidence="2">
    <location>
        <begin position="16"/>
        <end position="48"/>
    </location>
</feature>
<dbReference type="VEuPathDB" id="ToxoDB:EBH_0073120"/>
<reference evidence="3" key="2">
    <citation type="submission" date="2013-10" db="EMBL/GenBank/DDBJ databases">
        <authorList>
            <person name="Aslett M."/>
        </authorList>
    </citation>
    <scope>NUCLEOTIDE SEQUENCE [LARGE SCALE GENOMIC DNA]</scope>
    <source>
        <strain evidence="3">Houghton</strain>
    </source>
</reference>
<dbReference type="AlphaFoldDB" id="U6LL24"/>
<evidence type="ECO:0000313" key="3">
    <source>
        <dbReference type="EMBL" id="CDJ49928.1"/>
    </source>
</evidence>
<feature type="coiled-coil region" evidence="1">
    <location>
        <begin position="83"/>
        <end position="110"/>
    </location>
</feature>
<evidence type="ECO:0000313" key="4">
    <source>
        <dbReference type="Proteomes" id="UP000030750"/>
    </source>
</evidence>
<dbReference type="Proteomes" id="UP000030750">
    <property type="component" value="Unassembled WGS sequence"/>
</dbReference>
<protein>
    <submittedName>
        <fullName evidence="3">Uncharacterized protein</fullName>
    </submittedName>
</protein>
<accession>U6LL24</accession>
<dbReference type="OrthoDB" id="347842at2759"/>
<reference evidence="3" key="1">
    <citation type="submission" date="2013-10" db="EMBL/GenBank/DDBJ databases">
        <title>Genomic analysis of the causative agents of coccidiosis in chickens.</title>
        <authorList>
            <person name="Reid A.J."/>
            <person name="Blake D."/>
            <person name="Billington K."/>
            <person name="Browne H."/>
            <person name="Dunn M."/>
            <person name="Hung S."/>
            <person name="Kawahara F."/>
            <person name="Miranda-Saavedra D."/>
            <person name="Mourier T."/>
            <person name="Nagra H."/>
            <person name="Otto T.D."/>
            <person name="Rawlings N."/>
            <person name="Sanchez A."/>
            <person name="Sanders M."/>
            <person name="Subramaniam C."/>
            <person name="Tay Y."/>
            <person name="Dear P."/>
            <person name="Doerig C."/>
            <person name="Gruber A."/>
            <person name="Parkinson J."/>
            <person name="Shirley M."/>
            <person name="Wan K.L."/>
            <person name="Berriman M."/>
            <person name="Tomley F."/>
            <person name="Pain A."/>
        </authorList>
    </citation>
    <scope>NUCLEOTIDE SEQUENCE [LARGE SCALE GENOMIC DNA]</scope>
    <source>
        <strain evidence="3">Houghton</strain>
    </source>
</reference>
<sequence length="398" mass="45181">MGDNMPAAAALVEELQQEGEPAGGSVADAENHDLVGRKDELPSPEKPRGRKLKVAIPFLALGLAMLLAAGSRPTVRQTQAQFLRLGDEDLQKYRDELAEAVEKMEETWQKYDLEVKGTFRRHFMPSASDDEAQRPEEPIEKLRAHLAQTREFKEPSISKVDKRIDYALHLRLLRFICLAVVDRLQEVGELQQDNKNFGVPVPIPGREKPYSLPTLEAVEGGAESQMRPEEFLQLLKIEASVSDEDLEKLPGVDKDLADKLVHLLAVEGKRVSHNISALSPLVGFLGAFNGPVTLCSSEEVNYFVPYTGKVFETFRFGKMFERMYPEFPITPYRTYERRVQRIARTWSAEVALEEATKLQEESFENWEASVRLKRKLMQEQMKKGTPADDLLMYCLFLL</sequence>
<name>U6LL24_9EIME</name>
<gene>
    <name evidence="3" type="ORF">EBH_0073120</name>
</gene>
<keyword evidence="1" id="KW-0175">Coiled coil</keyword>
<evidence type="ECO:0000256" key="1">
    <source>
        <dbReference type="SAM" id="Coils"/>
    </source>
</evidence>
<proteinExistence type="predicted"/>
<keyword evidence="4" id="KW-1185">Reference proteome</keyword>
<dbReference type="EMBL" id="HG711939">
    <property type="protein sequence ID" value="CDJ49928.1"/>
    <property type="molecule type" value="Genomic_DNA"/>
</dbReference>
<feature type="compositionally biased region" description="Basic and acidic residues" evidence="2">
    <location>
        <begin position="29"/>
        <end position="47"/>
    </location>
</feature>